<dbReference type="GO" id="GO:0005975">
    <property type="term" value="P:carbohydrate metabolic process"/>
    <property type="evidence" value="ECO:0007669"/>
    <property type="project" value="InterPro"/>
</dbReference>
<reference evidence="2 3" key="1">
    <citation type="submission" date="2019-12" db="EMBL/GenBank/DDBJ databases">
        <title>Spirosoma sp. HMF4905 genome sequencing and assembly.</title>
        <authorList>
            <person name="Kang H."/>
            <person name="Cha I."/>
            <person name="Kim H."/>
            <person name="Joh K."/>
        </authorList>
    </citation>
    <scope>NUCLEOTIDE SEQUENCE [LARGE SCALE GENOMIC DNA]</scope>
    <source>
        <strain evidence="2 3">HMF4905</strain>
    </source>
</reference>
<dbReference type="SUPFAM" id="SSF48208">
    <property type="entry name" value="Six-hairpin glycosidases"/>
    <property type="match status" value="1"/>
</dbReference>
<sequence length="630" mass="71434">MVLTIAQKNGIRLNYQLLIQAALLSLLLLFAINSTAQQAGSELRQQNISALTNPLDVVKLIGDKLIRDTPFAYRLVRGPINHTFNDLQFVDFGRAFGVGKPAVAYAFTNLSVTDDQEFTIQTEHNDGCKIWLNGQLVYVKRGDHTIRLAHEERSIELPNTLKLALRKGNNELLIKSETQGKEWRVYLQPPSEKGAILPTTNPYPQLGLANVTNVDTAINSLTNWLIIGPFDNPITNDQRTGIDTPYTPEAERQFGVMYPGLGGPVTWTIPKIDILGDLINPQPWGTNYHWNYHNGGTAWAMQQLAELTHETKYDDYASNFCDFHLKSAPFVRYQVGALNAVNSANNHLIDTPLLDFTLAPSLPFIYRLRQTRSFSHRDDYAQFIEKMMKYAQHEQIRLPGSRIYTRVTPEIYTTWADDMFMGIPFLVQAALYTPDPARKKIFLDDAANQLIGFTNQVWDSTANLYMHARYSARAVKLPHWSRANGWATWAMTEVLMNLPKTHPQYKPILAQYQKHIAALVKLQDASGFWLNVLDRSDSPKEVSGTAIFTMAIARGVRYGWLNAKTYKRIAQKGWEALKTAIEPDGTVHRICMGTMCSEDVNYYINRPYYDNDTHGLFAVLFAGLSMYQMP</sequence>
<dbReference type="InterPro" id="IPR010905">
    <property type="entry name" value="Glyco_hydro_88"/>
</dbReference>
<proteinExistence type="predicted"/>
<dbReference type="Pfam" id="PF07470">
    <property type="entry name" value="Glyco_hydro_88"/>
    <property type="match status" value="1"/>
</dbReference>
<dbReference type="EMBL" id="WPIN01000010">
    <property type="protein sequence ID" value="MVM33172.1"/>
    <property type="molecule type" value="Genomic_DNA"/>
</dbReference>
<evidence type="ECO:0000313" key="3">
    <source>
        <dbReference type="Proteomes" id="UP000436006"/>
    </source>
</evidence>
<dbReference type="Proteomes" id="UP000436006">
    <property type="component" value="Unassembled WGS sequence"/>
</dbReference>
<evidence type="ECO:0008006" key="4">
    <source>
        <dbReference type="Google" id="ProtNLM"/>
    </source>
</evidence>
<keyword evidence="1" id="KW-0378">Hydrolase</keyword>
<evidence type="ECO:0000313" key="2">
    <source>
        <dbReference type="EMBL" id="MVM33172.1"/>
    </source>
</evidence>
<dbReference type="Gene3D" id="1.50.10.10">
    <property type="match status" value="1"/>
</dbReference>
<protein>
    <recommendedName>
        <fullName evidence="4">Glycoside hydrolase</fullName>
    </recommendedName>
</protein>
<comment type="caution">
    <text evidence="2">The sequence shown here is derived from an EMBL/GenBank/DDBJ whole genome shotgun (WGS) entry which is preliminary data.</text>
</comment>
<gene>
    <name evidence="2" type="ORF">GO755_24240</name>
</gene>
<dbReference type="PANTHER" id="PTHR33886:SF8">
    <property type="entry name" value="UNSATURATED RHAMNOGALACTURONAN HYDROLASE (EUROFUNG)"/>
    <property type="match status" value="1"/>
</dbReference>
<dbReference type="InterPro" id="IPR012341">
    <property type="entry name" value="6hp_glycosidase-like_sf"/>
</dbReference>
<dbReference type="InterPro" id="IPR008928">
    <property type="entry name" value="6-hairpin_glycosidase_sf"/>
</dbReference>
<evidence type="ECO:0000256" key="1">
    <source>
        <dbReference type="ARBA" id="ARBA00022801"/>
    </source>
</evidence>
<name>A0A7K1SH86_9BACT</name>
<dbReference type="InterPro" id="IPR052043">
    <property type="entry name" value="PolySaccharide_Degr_Enz"/>
</dbReference>
<accession>A0A7K1SH86</accession>
<dbReference type="PANTHER" id="PTHR33886">
    <property type="entry name" value="UNSATURATED RHAMNOGALACTURONAN HYDROLASE (EUROFUNG)"/>
    <property type="match status" value="1"/>
</dbReference>
<dbReference type="GO" id="GO:0016787">
    <property type="term" value="F:hydrolase activity"/>
    <property type="evidence" value="ECO:0007669"/>
    <property type="project" value="UniProtKB-KW"/>
</dbReference>
<keyword evidence="3" id="KW-1185">Reference proteome</keyword>
<organism evidence="2 3">
    <name type="scientific">Spirosoma arboris</name>
    <dbReference type="NCBI Taxonomy" id="2682092"/>
    <lineage>
        <taxon>Bacteria</taxon>
        <taxon>Pseudomonadati</taxon>
        <taxon>Bacteroidota</taxon>
        <taxon>Cytophagia</taxon>
        <taxon>Cytophagales</taxon>
        <taxon>Cytophagaceae</taxon>
        <taxon>Spirosoma</taxon>
    </lineage>
</organism>
<dbReference type="SUPFAM" id="SSF56988">
    <property type="entry name" value="Anthrax protective antigen"/>
    <property type="match status" value="1"/>
</dbReference>
<dbReference type="AlphaFoldDB" id="A0A7K1SH86"/>